<sequence>MEWKGGQRVIPTFHHRNNCSLKRQPRDRREFIIEDNIYRSCGDKTGQVSSNGYRTFPRLLASYLTAISPEVGATLRSHLRLSECL</sequence>
<comment type="caution">
    <text evidence="1">The sequence shown here is derived from an EMBL/GenBank/DDBJ whole genome shotgun (WGS) entry which is preliminary data.</text>
</comment>
<dbReference type="Proteomes" id="UP000324222">
    <property type="component" value="Unassembled WGS sequence"/>
</dbReference>
<reference evidence="1 2" key="1">
    <citation type="submission" date="2019-05" db="EMBL/GenBank/DDBJ databases">
        <title>Another draft genome of Portunus trituberculatus and its Hox gene families provides insights of decapod evolution.</title>
        <authorList>
            <person name="Jeong J.-H."/>
            <person name="Song I."/>
            <person name="Kim S."/>
            <person name="Choi T."/>
            <person name="Kim D."/>
            <person name="Ryu S."/>
            <person name="Kim W."/>
        </authorList>
    </citation>
    <scope>NUCLEOTIDE SEQUENCE [LARGE SCALE GENOMIC DNA]</scope>
    <source>
        <tissue evidence="1">Muscle</tissue>
    </source>
</reference>
<name>A0A5B7FPN4_PORTR</name>
<organism evidence="1 2">
    <name type="scientific">Portunus trituberculatus</name>
    <name type="common">Swimming crab</name>
    <name type="synonym">Neptunus trituberculatus</name>
    <dbReference type="NCBI Taxonomy" id="210409"/>
    <lineage>
        <taxon>Eukaryota</taxon>
        <taxon>Metazoa</taxon>
        <taxon>Ecdysozoa</taxon>
        <taxon>Arthropoda</taxon>
        <taxon>Crustacea</taxon>
        <taxon>Multicrustacea</taxon>
        <taxon>Malacostraca</taxon>
        <taxon>Eumalacostraca</taxon>
        <taxon>Eucarida</taxon>
        <taxon>Decapoda</taxon>
        <taxon>Pleocyemata</taxon>
        <taxon>Brachyura</taxon>
        <taxon>Eubrachyura</taxon>
        <taxon>Portunoidea</taxon>
        <taxon>Portunidae</taxon>
        <taxon>Portuninae</taxon>
        <taxon>Portunus</taxon>
    </lineage>
</organism>
<protein>
    <submittedName>
        <fullName evidence="1">Uncharacterized protein</fullName>
    </submittedName>
</protein>
<keyword evidence="2" id="KW-1185">Reference proteome</keyword>
<accession>A0A5B7FPN4</accession>
<evidence type="ECO:0000313" key="1">
    <source>
        <dbReference type="EMBL" id="MPC47425.1"/>
    </source>
</evidence>
<dbReference type="AlphaFoldDB" id="A0A5B7FPN4"/>
<evidence type="ECO:0000313" key="2">
    <source>
        <dbReference type="Proteomes" id="UP000324222"/>
    </source>
</evidence>
<proteinExistence type="predicted"/>
<gene>
    <name evidence="1" type="ORF">E2C01_041170</name>
</gene>
<dbReference type="EMBL" id="VSRR010007728">
    <property type="protein sequence ID" value="MPC47425.1"/>
    <property type="molecule type" value="Genomic_DNA"/>
</dbReference>